<organism evidence="1 2">
    <name type="scientific">Bradyrhizobium japonicum</name>
    <dbReference type="NCBI Taxonomy" id="375"/>
    <lineage>
        <taxon>Bacteria</taxon>
        <taxon>Pseudomonadati</taxon>
        <taxon>Pseudomonadota</taxon>
        <taxon>Alphaproteobacteria</taxon>
        <taxon>Hyphomicrobiales</taxon>
        <taxon>Nitrobacteraceae</taxon>
        <taxon>Bradyrhizobium</taxon>
    </lineage>
</organism>
<reference evidence="1 2" key="1">
    <citation type="submission" date="2024-06" db="EMBL/GenBank/DDBJ databases">
        <title>Genomic Encyclopedia of Type Strains, Phase V (KMG-V): Genome sequencing to study the core and pangenomes of soil and plant-associated prokaryotes.</title>
        <authorList>
            <person name="Whitman W."/>
        </authorList>
    </citation>
    <scope>NUCLEOTIDE SEQUENCE [LARGE SCALE GENOMIC DNA]</scope>
    <source>
        <strain evidence="1 2">USDA 160</strain>
    </source>
</reference>
<evidence type="ECO:0000313" key="1">
    <source>
        <dbReference type="EMBL" id="MET4724471.1"/>
    </source>
</evidence>
<sequence>MSAVFVLSRAHGKNIDRYHRLLKTPLSDVERSYIEWRLSQEQAALEALGPPLQDDGT</sequence>
<proteinExistence type="predicted"/>
<evidence type="ECO:0000313" key="2">
    <source>
        <dbReference type="Proteomes" id="UP001549291"/>
    </source>
</evidence>
<comment type="caution">
    <text evidence="1">The sequence shown here is derived from an EMBL/GenBank/DDBJ whole genome shotgun (WGS) entry which is preliminary data.</text>
</comment>
<accession>A0ABV2S5K4</accession>
<gene>
    <name evidence="1" type="ORF">ABIF63_008577</name>
</gene>
<dbReference type="Proteomes" id="UP001549291">
    <property type="component" value="Unassembled WGS sequence"/>
</dbReference>
<dbReference type="EMBL" id="JBEPTQ010000002">
    <property type="protein sequence ID" value="MET4724471.1"/>
    <property type="molecule type" value="Genomic_DNA"/>
</dbReference>
<keyword evidence="2" id="KW-1185">Reference proteome</keyword>
<protein>
    <submittedName>
        <fullName evidence="1">Uncharacterized protein</fullName>
    </submittedName>
</protein>
<dbReference type="RefSeq" id="WP_354270378.1">
    <property type="nucleotide sequence ID" value="NZ_JBEPTQ010000002.1"/>
</dbReference>
<name>A0ABV2S5K4_BRAJP</name>